<sequence length="117" mass="13432">MECMKEENPSSPLRRDGRKLTRCPRLEVNPKTIASINDSCKRERIRDVGGAVRVKIVVSKQQLKQLMAASNGKLRSNTVQNSSIEQLLHAIKKKVETERTGRRVRWRPNLQSIPEEK</sequence>
<dbReference type="EMBL" id="SWLB01000003">
    <property type="protein sequence ID" value="KAF3340275.1"/>
    <property type="molecule type" value="Genomic_DNA"/>
</dbReference>
<dbReference type="Proteomes" id="UP000623129">
    <property type="component" value="Unassembled WGS sequence"/>
</dbReference>
<evidence type="ECO:0000256" key="1">
    <source>
        <dbReference type="SAM" id="MobiDB-lite"/>
    </source>
</evidence>
<evidence type="ECO:0000313" key="3">
    <source>
        <dbReference type="Proteomes" id="UP000623129"/>
    </source>
</evidence>
<name>A0A833VSI3_9POAL</name>
<protein>
    <submittedName>
        <fullName evidence="2">Uncharacterized protein</fullName>
    </submittedName>
</protein>
<evidence type="ECO:0000313" key="2">
    <source>
        <dbReference type="EMBL" id="KAF3340275.1"/>
    </source>
</evidence>
<organism evidence="2 3">
    <name type="scientific">Carex littledalei</name>
    <dbReference type="NCBI Taxonomy" id="544730"/>
    <lineage>
        <taxon>Eukaryota</taxon>
        <taxon>Viridiplantae</taxon>
        <taxon>Streptophyta</taxon>
        <taxon>Embryophyta</taxon>
        <taxon>Tracheophyta</taxon>
        <taxon>Spermatophyta</taxon>
        <taxon>Magnoliopsida</taxon>
        <taxon>Liliopsida</taxon>
        <taxon>Poales</taxon>
        <taxon>Cyperaceae</taxon>
        <taxon>Cyperoideae</taxon>
        <taxon>Cariceae</taxon>
        <taxon>Carex</taxon>
        <taxon>Carex subgen. Euthyceras</taxon>
    </lineage>
</organism>
<comment type="caution">
    <text evidence="2">The sequence shown here is derived from an EMBL/GenBank/DDBJ whole genome shotgun (WGS) entry which is preliminary data.</text>
</comment>
<feature type="compositionally biased region" description="Basic and acidic residues" evidence="1">
    <location>
        <begin position="1"/>
        <end position="19"/>
    </location>
</feature>
<keyword evidence="3" id="KW-1185">Reference proteome</keyword>
<dbReference type="OrthoDB" id="1304043at2759"/>
<dbReference type="AlphaFoldDB" id="A0A833VSI3"/>
<feature type="region of interest" description="Disordered" evidence="1">
    <location>
        <begin position="1"/>
        <end position="21"/>
    </location>
</feature>
<proteinExistence type="predicted"/>
<accession>A0A833VSI3</accession>
<reference evidence="2" key="1">
    <citation type="submission" date="2020-01" db="EMBL/GenBank/DDBJ databases">
        <title>Genome sequence of Kobresia littledalei, the first chromosome-level genome in the family Cyperaceae.</title>
        <authorList>
            <person name="Qu G."/>
        </authorList>
    </citation>
    <scope>NUCLEOTIDE SEQUENCE</scope>
    <source>
        <strain evidence="2">C.B.Clarke</strain>
        <tissue evidence="2">Leaf</tissue>
    </source>
</reference>
<gene>
    <name evidence="2" type="ORF">FCM35_KLT16046</name>
</gene>